<organism evidence="1 2">
    <name type="scientific">Corchorus olitorius</name>
    <dbReference type="NCBI Taxonomy" id="93759"/>
    <lineage>
        <taxon>Eukaryota</taxon>
        <taxon>Viridiplantae</taxon>
        <taxon>Streptophyta</taxon>
        <taxon>Embryophyta</taxon>
        <taxon>Tracheophyta</taxon>
        <taxon>Spermatophyta</taxon>
        <taxon>Magnoliopsida</taxon>
        <taxon>eudicotyledons</taxon>
        <taxon>Gunneridae</taxon>
        <taxon>Pentapetalae</taxon>
        <taxon>rosids</taxon>
        <taxon>malvids</taxon>
        <taxon>Malvales</taxon>
        <taxon>Malvaceae</taxon>
        <taxon>Grewioideae</taxon>
        <taxon>Apeibeae</taxon>
        <taxon>Corchorus</taxon>
    </lineage>
</organism>
<dbReference type="Proteomes" id="UP000187203">
    <property type="component" value="Unassembled WGS sequence"/>
</dbReference>
<dbReference type="AlphaFoldDB" id="A0A1R3KZN1"/>
<reference evidence="2" key="1">
    <citation type="submission" date="2013-09" db="EMBL/GenBank/DDBJ databases">
        <title>Corchorus olitorius genome sequencing.</title>
        <authorList>
            <person name="Alam M."/>
            <person name="Haque M.S."/>
            <person name="Islam M.S."/>
            <person name="Emdad E.M."/>
            <person name="Islam M.M."/>
            <person name="Ahmed B."/>
            <person name="Halim A."/>
            <person name="Hossen Q.M.M."/>
            <person name="Hossain M.Z."/>
            <person name="Ahmed R."/>
            <person name="Khan M.M."/>
            <person name="Islam R."/>
            <person name="Rashid M.M."/>
            <person name="Khan S.A."/>
            <person name="Rahman M.S."/>
            <person name="Alam M."/>
            <person name="Yahiya A.S."/>
            <person name="Khan M.S."/>
            <person name="Azam M.S."/>
            <person name="Haque T."/>
            <person name="Lashkar M.Z.H."/>
            <person name="Akhand A.I."/>
            <person name="Morshed G."/>
            <person name="Roy S."/>
            <person name="Uddin K.S."/>
            <person name="Rabeya T."/>
            <person name="Hossain A.S."/>
            <person name="Chowdhury A."/>
            <person name="Snigdha A.R."/>
            <person name="Mortoza M.S."/>
            <person name="Matin S.A."/>
            <person name="Hoque S.M.E."/>
            <person name="Islam M.K."/>
            <person name="Roy D.K."/>
            <person name="Haider R."/>
            <person name="Moosa M.M."/>
            <person name="Elias S.M."/>
            <person name="Hasan A.M."/>
            <person name="Jahan S."/>
            <person name="Shafiuddin M."/>
            <person name="Mahmood N."/>
            <person name="Shommy N.S."/>
        </authorList>
    </citation>
    <scope>NUCLEOTIDE SEQUENCE [LARGE SCALE GENOMIC DNA]</scope>
    <source>
        <strain evidence="2">cv. O-4</strain>
    </source>
</reference>
<protein>
    <submittedName>
        <fullName evidence="1">Uncharacterized protein</fullName>
    </submittedName>
</protein>
<name>A0A1R3KZN1_9ROSI</name>
<proteinExistence type="predicted"/>
<comment type="caution">
    <text evidence="1">The sequence shown here is derived from an EMBL/GenBank/DDBJ whole genome shotgun (WGS) entry which is preliminary data.</text>
</comment>
<keyword evidence="2" id="KW-1185">Reference proteome</keyword>
<evidence type="ECO:0000313" key="1">
    <source>
        <dbReference type="EMBL" id="OMP12497.1"/>
    </source>
</evidence>
<sequence>MVRSRYGTSYPAFYSLRNSIDPVCYYSWSPKRIYAFTELRIYNFKQDEVRADSL</sequence>
<evidence type="ECO:0000313" key="2">
    <source>
        <dbReference type="Proteomes" id="UP000187203"/>
    </source>
</evidence>
<dbReference type="OrthoDB" id="10390395at2759"/>
<accession>A0A1R3KZN1</accession>
<gene>
    <name evidence="1" type="ORF">COLO4_03115</name>
</gene>
<dbReference type="EMBL" id="AWUE01009153">
    <property type="protein sequence ID" value="OMP12497.1"/>
    <property type="molecule type" value="Genomic_DNA"/>
</dbReference>